<dbReference type="RefSeq" id="WP_184128494.1">
    <property type="nucleotide sequence ID" value="NZ_JACHKT010000001.1"/>
</dbReference>
<evidence type="ECO:0000259" key="1">
    <source>
        <dbReference type="Pfam" id="PF13304"/>
    </source>
</evidence>
<dbReference type="EMBL" id="JACHKT010000001">
    <property type="protein sequence ID" value="MBB6001466.1"/>
    <property type="molecule type" value="Genomic_DNA"/>
</dbReference>
<evidence type="ECO:0000313" key="3">
    <source>
        <dbReference type="Proteomes" id="UP000524404"/>
    </source>
</evidence>
<sequence>MLLEFSVGNYLSIKNKTTLSLFATPIKEHKETNIFSTERYELLKGAVIYGANASGKSNFIKAMSTMRRLVLQSFEQSSADELDIVPFLLSTETEKKPSFFEAVFMVDNTRYRYGFEVDNHTINAEWLFEAQKHTEKPLFIREHDGIEVMSRSFPEGKDLEERTRDNALFLAVVDQFNGKIAKKIMKWFNNFITISGLKHEGYKGVTFGMLENKQTQNTLLDFYKKLDLGFDDLAISKKPFDHKELPNDLPEGLVKQLLTDFEGAFKIDIKTIHTKYDAKNKAIGQIEFDMRSQESSGTNKLFNISGPVFDVLNDGGLLVVDELDASLHPLLTLAITKLFNSKEFNRNNAQLIFATHDTNLLNYGNYRRDQIYFVEKNKYGESEMYSLVEYKEEGKAIRKDRSFEKDYIEGRYGAIPFIGNLSNVMTEWQEK</sequence>
<keyword evidence="3" id="KW-1185">Reference proteome</keyword>
<dbReference type="PANTHER" id="PTHR40396">
    <property type="entry name" value="ATPASE-LIKE PROTEIN"/>
    <property type="match status" value="1"/>
</dbReference>
<proteinExistence type="predicted"/>
<dbReference type="Pfam" id="PF13304">
    <property type="entry name" value="AAA_21"/>
    <property type="match status" value="1"/>
</dbReference>
<dbReference type="InterPro" id="IPR003959">
    <property type="entry name" value="ATPase_AAA_core"/>
</dbReference>
<protein>
    <submittedName>
        <fullName evidence="2">AAA15 family ATPase/GTPase</fullName>
    </submittedName>
</protein>
<dbReference type="SUPFAM" id="SSF52540">
    <property type="entry name" value="P-loop containing nucleoside triphosphate hydrolases"/>
    <property type="match status" value="1"/>
</dbReference>
<organism evidence="2 3">
    <name type="scientific">Arcicella rosea</name>
    <dbReference type="NCBI Taxonomy" id="502909"/>
    <lineage>
        <taxon>Bacteria</taxon>
        <taxon>Pseudomonadati</taxon>
        <taxon>Bacteroidota</taxon>
        <taxon>Cytophagia</taxon>
        <taxon>Cytophagales</taxon>
        <taxon>Flectobacillaceae</taxon>
        <taxon>Arcicella</taxon>
    </lineage>
</organism>
<accession>A0A841EEP5</accession>
<evidence type="ECO:0000313" key="2">
    <source>
        <dbReference type="EMBL" id="MBB6001466.1"/>
    </source>
</evidence>
<comment type="caution">
    <text evidence="2">The sequence shown here is derived from an EMBL/GenBank/DDBJ whole genome shotgun (WGS) entry which is preliminary data.</text>
</comment>
<gene>
    <name evidence="2" type="ORF">HNP25_000105</name>
</gene>
<dbReference type="GO" id="GO:0016887">
    <property type="term" value="F:ATP hydrolysis activity"/>
    <property type="evidence" value="ECO:0007669"/>
    <property type="project" value="InterPro"/>
</dbReference>
<feature type="domain" description="ATPase AAA-type core" evidence="1">
    <location>
        <begin position="46"/>
        <end position="362"/>
    </location>
</feature>
<dbReference type="InterPro" id="IPR027417">
    <property type="entry name" value="P-loop_NTPase"/>
</dbReference>
<reference evidence="2 3" key="1">
    <citation type="submission" date="2020-08" db="EMBL/GenBank/DDBJ databases">
        <title>Functional genomics of gut bacteria from endangered species of beetles.</title>
        <authorList>
            <person name="Carlos-Shanley C."/>
        </authorList>
    </citation>
    <scope>NUCLEOTIDE SEQUENCE [LARGE SCALE GENOMIC DNA]</scope>
    <source>
        <strain evidence="2 3">S00070</strain>
    </source>
</reference>
<dbReference type="GO" id="GO:0005524">
    <property type="term" value="F:ATP binding"/>
    <property type="evidence" value="ECO:0007669"/>
    <property type="project" value="InterPro"/>
</dbReference>
<dbReference type="Gene3D" id="3.40.50.300">
    <property type="entry name" value="P-loop containing nucleotide triphosphate hydrolases"/>
    <property type="match status" value="1"/>
</dbReference>
<dbReference type="PANTHER" id="PTHR40396:SF1">
    <property type="entry name" value="ATPASE AAA-TYPE CORE DOMAIN-CONTAINING PROTEIN"/>
    <property type="match status" value="1"/>
</dbReference>
<name>A0A841EEP5_9BACT</name>
<dbReference type="Proteomes" id="UP000524404">
    <property type="component" value="Unassembled WGS sequence"/>
</dbReference>
<dbReference type="AlphaFoldDB" id="A0A841EEP5"/>